<reference evidence="10" key="1">
    <citation type="submission" date="2019-03" db="EMBL/GenBank/DDBJ databases">
        <title>Weissella sp. 26KH-42 Genome sequencing.</title>
        <authorList>
            <person name="Heo J."/>
            <person name="Kim S.-J."/>
            <person name="Kim J.-S."/>
            <person name="Hong S.-B."/>
            <person name="Kwon S.-W."/>
        </authorList>
    </citation>
    <scope>NUCLEOTIDE SEQUENCE [LARGE SCALE GENOMIC DNA]</scope>
    <source>
        <strain evidence="10">26KH-42</strain>
    </source>
</reference>
<evidence type="ECO:0000256" key="1">
    <source>
        <dbReference type="ARBA" id="ARBA00006773"/>
    </source>
</evidence>
<organism evidence="9 10">
    <name type="scientific">Periweissella cryptocerci</name>
    <dbReference type="NCBI Taxonomy" id="2506420"/>
    <lineage>
        <taxon>Bacteria</taxon>
        <taxon>Bacillati</taxon>
        <taxon>Bacillota</taxon>
        <taxon>Bacilli</taxon>
        <taxon>Lactobacillales</taxon>
        <taxon>Lactobacillaceae</taxon>
        <taxon>Periweissella</taxon>
    </lineage>
</organism>
<dbReference type="Pfam" id="PF01979">
    <property type="entry name" value="Amidohydro_1"/>
    <property type="match status" value="1"/>
</dbReference>
<accession>A0A4P6YUP2</accession>
<dbReference type="InterPro" id="IPR006679">
    <property type="entry name" value="Adenine_deam"/>
</dbReference>
<dbReference type="NCBIfam" id="TIGR01178">
    <property type="entry name" value="ade"/>
    <property type="match status" value="1"/>
</dbReference>
<dbReference type="InterPro" id="IPR011059">
    <property type="entry name" value="Metal-dep_hydrolase_composite"/>
</dbReference>
<dbReference type="SUPFAM" id="SSF51338">
    <property type="entry name" value="Composite domain of metallo-dependent hydrolases"/>
    <property type="match status" value="1"/>
</dbReference>
<dbReference type="EC" id="3.5.4.2" evidence="2 6"/>
<sequence length="555" mass="59546">MENDQKNVDQKIINANVLDVFNLEFTHTTVWLNAGKVYALGEQPSLIANTTTDAHGQYLVPGIIDAHMHVESSLLSPTEFGKLALSRGITTIFADPHEVANVQGTDGLKYMLADGAQSPITIQWMLPSSVPAVSFEHSGATLKAADLKPFYAEPSVGGLAEVMDFPAVKNADPDMLQKISDALAAGKQVDGHTAGLSAADLDVYRQYGIATDHESTTVAEARARVDAGFFVYLREGTVERDLANILGAVNDHNYTRFAFATDDKTANDVIREGGVDFNVKKAISLGLDPAMAYTMASLNAAQSHFINDLGAITPGYTADLLLVDDLNAVHVTKVMKAGEWAEPSTAQTLPWNYESMNYTIGDLHLPLKTGKAHVIGIRPGHIDTEHLQIDVPMTNGEFAPSANADLAKMVVVERHHNLGTTGVGILQGLGLREGAIATSISHDSHNLIAAGMSDELITKAIEKIAATNGGLVVVDGAGNATELPLPIAGLMANEDYHQVVEQYNNVLAAFRTISAVEYDPFLTLSFLALPVIPSLKLTDQGLFDYDKFDFIDINA</sequence>
<dbReference type="HAMAP" id="MF_01518">
    <property type="entry name" value="Adenine_deamin"/>
    <property type="match status" value="1"/>
</dbReference>
<dbReference type="KEGG" id="wei:EQG49_08295"/>
<evidence type="ECO:0000256" key="3">
    <source>
        <dbReference type="ARBA" id="ARBA00022801"/>
    </source>
</evidence>
<evidence type="ECO:0000256" key="5">
    <source>
        <dbReference type="ARBA" id="ARBA00047720"/>
    </source>
</evidence>
<dbReference type="Gene3D" id="3.20.20.140">
    <property type="entry name" value="Metal-dependent hydrolases"/>
    <property type="match status" value="1"/>
</dbReference>
<feature type="domain" description="Adenine deaminase C-terminal" evidence="8">
    <location>
        <begin position="383"/>
        <end position="548"/>
    </location>
</feature>
<dbReference type="AlphaFoldDB" id="A0A4P6YUP2"/>
<evidence type="ECO:0000259" key="8">
    <source>
        <dbReference type="Pfam" id="PF13382"/>
    </source>
</evidence>
<dbReference type="OrthoDB" id="9775607at2"/>
<dbReference type="GO" id="GO:0006146">
    <property type="term" value="P:adenine catabolic process"/>
    <property type="evidence" value="ECO:0007669"/>
    <property type="project" value="InterPro"/>
</dbReference>
<name>A0A4P6YUP2_9LACO</name>
<gene>
    <name evidence="6 9" type="primary">ade</name>
    <name evidence="9" type="ORF">EQG49_08295</name>
</gene>
<evidence type="ECO:0000313" key="10">
    <source>
        <dbReference type="Proteomes" id="UP000292886"/>
    </source>
</evidence>
<dbReference type="GO" id="GO:0000034">
    <property type="term" value="F:adenine deaminase activity"/>
    <property type="evidence" value="ECO:0007669"/>
    <property type="project" value="UniProtKB-UniRule"/>
</dbReference>
<dbReference type="SUPFAM" id="SSF51556">
    <property type="entry name" value="Metallo-dependent hydrolases"/>
    <property type="match status" value="1"/>
</dbReference>
<keyword evidence="3 6" id="KW-0378">Hydrolase</keyword>
<comment type="catalytic activity">
    <reaction evidence="5 6">
        <text>adenine + H2O + H(+) = hypoxanthine + NH4(+)</text>
        <dbReference type="Rhea" id="RHEA:23688"/>
        <dbReference type="ChEBI" id="CHEBI:15377"/>
        <dbReference type="ChEBI" id="CHEBI:15378"/>
        <dbReference type="ChEBI" id="CHEBI:16708"/>
        <dbReference type="ChEBI" id="CHEBI:17368"/>
        <dbReference type="ChEBI" id="CHEBI:28938"/>
        <dbReference type="EC" id="3.5.4.2"/>
    </reaction>
</comment>
<comment type="similarity">
    <text evidence="1 6">Belongs to the metallo-dependent hydrolases superfamily. Adenine deaminase family.</text>
</comment>
<dbReference type="PANTHER" id="PTHR11113:SF2">
    <property type="entry name" value="ADENINE DEAMINASE"/>
    <property type="match status" value="1"/>
</dbReference>
<dbReference type="Gene3D" id="2.30.40.10">
    <property type="entry name" value="Urease, subunit C, domain 1"/>
    <property type="match status" value="1"/>
</dbReference>
<evidence type="ECO:0000259" key="7">
    <source>
        <dbReference type="Pfam" id="PF01979"/>
    </source>
</evidence>
<dbReference type="InterPro" id="IPR032466">
    <property type="entry name" value="Metal_Hydrolase"/>
</dbReference>
<dbReference type="PANTHER" id="PTHR11113">
    <property type="entry name" value="N-ACETYLGLUCOSAMINE-6-PHOSPHATE DEACETYLASE"/>
    <property type="match status" value="1"/>
</dbReference>
<dbReference type="InterPro" id="IPR026912">
    <property type="entry name" value="Adenine_deam_C"/>
</dbReference>
<evidence type="ECO:0000256" key="6">
    <source>
        <dbReference type="HAMAP-Rule" id="MF_01518"/>
    </source>
</evidence>
<evidence type="ECO:0000313" key="9">
    <source>
        <dbReference type="EMBL" id="QBO36470.1"/>
    </source>
</evidence>
<dbReference type="EMBL" id="CP037940">
    <property type="protein sequence ID" value="QBO36470.1"/>
    <property type="molecule type" value="Genomic_DNA"/>
</dbReference>
<keyword evidence="10" id="KW-1185">Reference proteome</keyword>
<dbReference type="Pfam" id="PF13382">
    <property type="entry name" value="Adenine_deam_C"/>
    <property type="match status" value="1"/>
</dbReference>
<dbReference type="CDD" id="cd01295">
    <property type="entry name" value="AdeC"/>
    <property type="match status" value="1"/>
</dbReference>
<protein>
    <recommendedName>
        <fullName evidence="2 6">Adenine deaminase</fullName>
        <shortName evidence="6">Adenase</shortName>
        <shortName evidence="6">Adenine aminase</shortName>
        <ecNumber evidence="2 6">3.5.4.2</ecNumber>
    </recommendedName>
</protein>
<dbReference type="Proteomes" id="UP000292886">
    <property type="component" value="Chromosome"/>
</dbReference>
<comment type="cofactor">
    <cofactor evidence="6">
        <name>Mn(2+)</name>
        <dbReference type="ChEBI" id="CHEBI:29035"/>
    </cofactor>
</comment>
<evidence type="ECO:0000256" key="4">
    <source>
        <dbReference type="ARBA" id="ARBA00023211"/>
    </source>
</evidence>
<feature type="domain" description="Amidohydrolase-related" evidence="7">
    <location>
        <begin position="58"/>
        <end position="340"/>
    </location>
</feature>
<evidence type="ECO:0000256" key="2">
    <source>
        <dbReference type="ARBA" id="ARBA00012782"/>
    </source>
</evidence>
<dbReference type="InterPro" id="IPR006680">
    <property type="entry name" value="Amidohydro-rel"/>
</dbReference>
<proteinExistence type="inferred from homology"/>
<dbReference type="RefSeq" id="WP_133363547.1">
    <property type="nucleotide sequence ID" value="NZ_CP037940.1"/>
</dbReference>
<keyword evidence="4 6" id="KW-0464">Manganese</keyword>